<protein>
    <submittedName>
        <fullName evidence="2">BnaC03g21040D protein</fullName>
    </submittedName>
</protein>
<organism evidence="2 3">
    <name type="scientific">Brassica napus</name>
    <name type="common">Rape</name>
    <dbReference type="NCBI Taxonomy" id="3708"/>
    <lineage>
        <taxon>Eukaryota</taxon>
        <taxon>Viridiplantae</taxon>
        <taxon>Streptophyta</taxon>
        <taxon>Embryophyta</taxon>
        <taxon>Tracheophyta</taxon>
        <taxon>Spermatophyta</taxon>
        <taxon>Magnoliopsida</taxon>
        <taxon>eudicotyledons</taxon>
        <taxon>Gunneridae</taxon>
        <taxon>Pentapetalae</taxon>
        <taxon>rosids</taxon>
        <taxon>malvids</taxon>
        <taxon>Brassicales</taxon>
        <taxon>Brassicaceae</taxon>
        <taxon>Brassiceae</taxon>
        <taxon>Brassica</taxon>
    </lineage>
</organism>
<reference evidence="2 3" key="1">
    <citation type="journal article" date="2014" name="Science">
        <title>Plant genetics. Early allopolyploid evolution in the post-Neolithic Brassica napus oilseed genome.</title>
        <authorList>
            <person name="Chalhoub B."/>
            <person name="Denoeud F."/>
            <person name="Liu S."/>
            <person name="Parkin I.A."/>
            <person name="Tang H."/>
            <person name="Wang X."/>
            <person name="Chiquet J."/>
            <person name="Belcram H."/>
            <person name="Tong C."/>
            <person name="Samans B."/>
            <person name="Correa M."/>
            <person name="Da Silva C."/>
            <person name="Just J."/>
            <person name="Falentin C."/>
            <person name="Koh C.S."/>
            <person name="Le Clainche I."/>
            <person name="Bernard M."/>
            <person name="Bento P."/>
            <person name="Noel B."/>
            <person name="Labadie K."/>
            <person name="Alberti A."/>
            <person name="Charles M."/>
            <person name="Arnaud D."/>
            <person name="Guo H."/>
            <person name="Daviaud C."/>
            <person name="Alamery S."/>
            <person name="Jabbari K."/>
            <person name="Zhao M."/>
            <person name="Edger P.P."/>
            <person name="Chelaifa H."/>
            <person name="Tack D."/>
            <person name="Lassalle G."/>
            <person name="Mestiri I."/>
            <person name="Schnel N."/>
            <person name="Le Paslier M.C."/>
            <person name="Fan G."/>
            <person name="Renault V."/>
            <person name="Bayer P.E."/>
            <person name="Golicz A.A."/>
            <person name="Manoli S."/>
            <person name="Lee T.H."/>
            <person name="Thi V.H."/>
            <person name="Chalabi S."/>
            <person name="Hu Q."/>
            <person name="Fan C."/>
            <person name="Tollenaere R."/>
            <person name="Lu Y."/>
            <person name="Battail C."/>
            <person name="Shen J."/>
            <person name="Sidebottom C.H."/>
            <person name="Wang X."/>
            <person name="Canaguier A."/>
            <person name="Chauveau A."/>
            <person name="Berard A."/>
            <person name="Deniot G."/>
            <person name="Guan M."/>
            <person name="Liu Z."/>
            <person name="Sun F."/>
            <person name="Lim Y.P."/>
            <person name="Lyons E."/>
            <person name="Town C.D."/>
            <person name="Bancroft I."/>
            <person name="Wang X."/>
            <person name="Meng J."/>
            <person name="Ma J."/>
            <person name="Pires J.C."/>
            <person name="King G.J."/>
            <person name="Brunel D."/>
            <person name="Delourme R."/>
            <person name="Renard M."/>
            <person name="Aury J.M."/>
            <person name="Adams K.L."/>
            <person name="Batley J."/>
            <person name="Snowdon R.J."/>
            <person name="Tost J."/>
            <person name="Edwards D."/>
            <person name="Zhou Y."/>
            <person name="Hua W."/>
            <person name="Sharpe A.G."/>
            <person name="Paterson A.H."/>
            <person name="Guan C."/>
            <person name="Wincker P."/>
        </authorList>
    </citation>
    <scope>NUCLEOTIDE SEQUENCE [LARGE SCALE GENOMIC DNA]</scope>
    <source>
        <strain evidence="3">cv. Darmor-bzh</strain>
    </source>
</reference>
<gene>
    <name evidence="2" type="primary">BnaC03g21040D</name>
    <name evidence="2" type="ORF">GSBRNA2T00079178001</name>
</gene>
<name>A0A078FN45_BRANA</name>
<feature type="compositionally biased region" description="Polar residues" evidence="1">
    <location>
        <begin position="1"/>
        <end position="10"/>
    </location>
</feature>
<dbReference type="EMBL" id="LK032043">
    <property type="protein sequence ID" value="CDY14491.1"/>
    <property type="molecule type" value="Genomic_DNA"/>
</dbReference>
<dbReference type="Proteomes" id="UP000028999">
    <property type="component" value="Unassembled WGS sequence"/>
</dbReference>
<dbReference type="PaxDb" id="3708-A0A078FN45"/>
<dbReference type="Gramene" id="CDY14491">
    <property type="protein sequence ID" value="CDY14491"/>
    <property type="gene ID" value="GSBRNA2T00079178001"/>
</dbReference>
<accession>A0A078FN45</accession>
<keyword evidence="3" id="KW-1185">Reference proteome</keyword>
<proteinExistence type="predicted"/>
<sequence>MGRHQIQTDNPGLVHALSLGDLPKG</sequence>
<dbReference type="AlphaFoldDB" id="A0A078FN45"/>
<evidence type="ECO:0000256" key="1">
    <source>
        <dbReference type="SAM" id="MobiDB-lite"/>
    </source>
</evidence>
<feature type="region of interest" description="Disordered" evidence="1">
    <location>
        <begin position="1"/>
        <end position="25"/>
    </location>
</feature>
<evidence type="ECO:0000313" key="2">
    <source>
        <dbReference type="EMBL" id="CDY14491.1"/>
    </source>
</evidence>
<evidence type="ECO:0000313" key="3">
    <source>
        <dbReference type="Proteomes" id="UP000028999"/>
    </source>
</evidence>